<evidence type="ECO:0000313" key="3">
    <source>
        <dbReference type="EMBL" id="KAK7480310.1"/>
    </source>
</evidence>
<dbReference type="EMBL" id="JACVVK020000284">
    <property type="protein sequence ID" value="KAK7480310.1"/>
    <property type="molecule type" value="Genomic_DNA"/>
</dbReference>
<evidence type="ECO:0000313" key="4">
    <source>
        <dbReference type="Proteomes" id="UP001519460"/>
    </source>
</evidence>
<keyword evidence="4" id="KW-1185">Reference proteome</keyword>
<keyword evidence="1" id="KW-0175">Coiled coil</keyword>
<dbReference type="AlphaFoldDB" id="A0ABD0K0F4"/>
<feature type="signal peptide" evidence="2">
    <location>
        <begin position="1"/>
        <end position="20"/>
    </location>
</feature>
<evidence type="ECO:0000256" key="1">
    <source>
        <dbReference type="SAM" id="Coils"/>
    </source>
</evidence>
<comment type="caution">
    <text evidence="3">The sequence shown here is derived from an EMBL/GenBank/DDBJ whole genome shotgun (WGS) entry which is preliminary data.</text>
</comment>
<sequence>MAAVCFLVLAFSLTVHLSSGYHGHLYRRSDDTNPLSAVVAQQATDIQTNQAKIATLEQELAALKAQIRMYSISLPVSTAVFREDTETLP</sequence>
<feature type="coiled-coil region" evidence="1">
    <location>
        <begin position="46"/>
        <end position="73"/>
    </location>
</feature>
<organism evidence="3 4">
    <name type="scientific">Batillaria attramentaria</name>
    <dbReference type="NCBI Taxonomy" id="370345"/>
    <lineage>
        <taxon>Eukaryota</taxon>
        <taxon>Metazoa</taxon>
        <taxon>Spiralia</taxon>
        <taxon>Lophotrochozoa</taxon>
        <taxon>Mollusca</taxon>
        <taxon>Gastropoda</taxon>
        <taxon>Caenogastropoda</taxon>
        <taxon>Sorbeoconcha</taxon>
        <taxon>Cerithioidea</taxon>
        <taxon>Batillariidae</taxon>
        <taxon>Batillaria</taxon>
    </lineage>
</organism>
<gene>
    <name evidence="3" type="ORF">BaRGS_00028478</name>
</gene>
<keyword evidence="2" id="KW-0732">Signal</keyword>
<feature type="chain" id="PRO_5044813878" evidence="2">
    <location>
        <begin position="21"/>
        <end position="89"/>
    </location>
</feature>
<dbReference type="Proteomes" id="UP001519460">
    <property type="component" value="Unassembled WGS sequence"/>
</dbReference>
<name>A0ABD0K0F4_9CAEN</name>
<evidence type="ECO:0000256" key="2">
    <source>
        <dbReference type="SAM" id="SignalP"/>
    </source>
</evidence>
<protein>
    <submittedName>
        <fullName evidence="3">Uncharacterized protein</fullName>
    </submittedName>
</protein>
<accession>A0ABD0K0F4</accession>
<reference evidence="3 4" key="1">
    <citation type="journal article" date="2023" name="Sci. Data">
        <title>Genome assembly of the Korean intertidal mud-creeper Batillaria attramentaria.</title>
        <authorList>
            <person name="Patra A.K."/>
            <person name="Ho P.T."/>
            <person name="Jun S."/>
            <person name="Lee S.J."/>
            <person name="Kim Y."/>
            <person name="Won Y.J."/>
        </authorList>
    </citation>
    <scope>NUCLEOTIDE SEQUENCE [LARGE SCALE GENOMIC DNA]</scope>
    <source>
        <strain evidence="3">Wonlab-2016</strain>
    </source>
</reference>
<proteinExistence type="predicted"/>